<dbReference type="RefSeq" id="WP_076995824.1">
    <property type="nucleotide sequence ID" value="NZ_MSPR01000006.1"/>
</dbReference>
<evidence type="ECO:0000313" key="5">
    <source>
        <dbReference type="Proteomes" id="UP000188946"/>
    </source>
</evidence>
<accession>A0AB36JQ41</accession>
<dbReference type="Proteomes" id="UP000188600">
    <property type="component" value="Unassembled WGS sequence"/>
</dbReference>
<feature type="region of interest" description="Disordered" evidence="1">
    <location>
        <begin position="266"/>
        <end position="288"/>
    </location>
</feature>
<gene>
    <name evidence="3" type="ORF">BVE84_04135</name>
    <name evidence="2" type="ORF">BVE86_05230</name>
</gene>
<evidence type="ECO:0000313" key="2">
    <source>
        <dbReference type="EMBL" id="ONK27228.1"/>
    </source>
</evidence>
<dbReference type="Pfam" id="PF04270">
    <property type="entry name" value="Strep_his_triad"/>
    <property type="match status" value="5"/>
</dbReference>
<dbReference type="EMBL" id="MSPT01000010">
    <property type="protein sequence ID" value="ONK27228.1"/>
    <property type="molecule type" value="Genomic_DNA"/>
</dbReference>
<evidence type="ECO:0008006" key="6">
    <source>
        <dbReference type="Google" id="ProtNLM"/>
    </source>
</evidence>
<evidence type="ECO:0000256" key="1">
    <source>
        <dbReference type="SAM" id="MobiDB-lite"/>
    </source>
</evidence>
<dbReference type="SUPFAM" id="SSF142887">
    <property type="entry name" value="PhtA domain-like"/>
    <property type="match status" value="3"/>
</dbReference>
<name>A0AB36JQ41_9STRE</name>
<dbReference type="InterPro" id="IPR006270">
    <property type="entry name" value="Strep_his_triad_rpt"/>
</dbReference>
<dbReference type="InterPro" id="IPR037228">
    <property type="entry name" value="PhtA_dom_sf"/>
</dbReference>
<dbReference type="Proteomes" id="UP000188946">
    <property type="component" value="Unassembled WGS sequence"/>
</dbReference>
<dbReference type="InterPro" id="IPR023832">
    <property type="entry name" value="His_triad_protein"/>
</dbReference>
<dbReference type="Gene3D" id="3.10.50.90">
    <property type="match status" value="4"/>
</dbReference>
<feature type="compositionally biased region" description="Polar residues" evidence="1">
    <location>
        <begin position="392"/>
        <end position="408"/>
    </location>
</feature>
<dbReference type="AlphaFoldDB" id="A0AB36JQ41"/>
<evidence type="ECO:0000313" key="4">
    <source>
        <dbReference type="Proteomes" id="UP000188600"/>
    </source>
</evidence>
<feature type="region of interest" description="Disordered" evidence="1">
    <location>
        <begin position="666"/>
        <end position="697"/>
    </location>
</feature>
<evidence type="ECO:0000313" key="3">
    <source>
        <dbReference type="EMBL" id="ONK29876.1"/>
    </source>
</evidence>
<dbReference type="NCBIfam" id="TIGR01363">
    <property type="entry name" value="strep_his_triad"/>
    <property type="match status" value="2"/>
</dbReference>
<protein>
    <recommendedName>
        <fullName evidence="6">HIT family hydrolase</fullName>
    </recommendedName>
</protein>
<feature type="region of interest" description="Disordered" evidence="1">
    <location>
        <begin position="370"/>
        <end position="426"/>
    </location>
</feature>
<comment type="caution">
    <text evidence="2">The sequence shown here is derived from an EMBL/GenBank/DDBJ whole genome shotgun (WGS) entry which is preliminary data.</text>
</comment>
<organism evidence="2 4">
    <name type="scientific">Streptococcus azizii</name>
    <dbReference type="NCBI Taxonomy" id="1579424"/>
    <lineage>
        <taxon>Bacteria</taxon>
        <taxon>Bacillati</taxon>
        <taxon>Bacillota</taxon>
        <taxon>Bacilli</taxon>
        <taxon>Lactobacillales</taxon>
        <taxon>Streptococcaceae</taxon>
        <taxon>Streptococcus</taxon>
    </lineage>
</organism>
<keyword evidence="5" id="KW-1185">Reference proteome</keyword>
<reference evidence="4 5" key="1">
    <citation type="submission" date="2016-12" db="EMBL/GenBank/DDBJ databases">
        <authorList>
            <person name="Gulvik C.A."/>
        </authorList>
    </citation>
    <scope>NUCLEOTIDE SEQUENCE [LARGE SCALE GENOMIC DNA]</scope>
    <source>
        <strain evidence="3 5">12-5202</strain>
        <strain evidence="2 4">12-5291</strain>
    </source>
</reference>
<sequence length="765" mass="86278">MKKKYIIGSVAVIALSLCSYELGRYQGATKTESRRVAYVEEVTNSKEQTQANVEELTPEQISAKENNSAEQIVIKITDQGYVTSHGDHFHYYNGKVPYDAIISEELLMLDPEYQLKDSDIVNEVKDGYIIKVNGHYYLYLKNKEHPTNVRSKEEIAQQRNRHSQAKTKRLLEEEGATAKQGGRYTTDDGYIFNPRDIIEDTGDAYIVPHGNHFHYIPKSDLSPDELRAAQTYWNGRNQTLIAYPNTPPIPQNPGPIHQLPHVSEQASASSNRPLLSKPKQPAKPIVQPTQSSAEEVIRLLKELYALPLSQRYVEEDGLVFDPAQLTNRTVYGVVVPHGNHYHFIPYHKLSELEQKIAKMIPIGAHFPGLTAPKGGEITRTPKEPKVPDSTKADQSGSAQASDTISTTPWKEADSSRTPLLSPKKDVSTEDKEFYQASYQLIETAASSLDQQKANRAAYDTLNQFIRELNEGARSKVDLARAILAHTSLIQHPERQGKANAQIVYTAQELQVARLAGLYTTSDGYIFDAKDITSDEGDGYLAPHMDHSHYIPKTDLSALEQEEARRHVTEAGLGEKEKEVAPPTTGEKAIDIYERVEPAKIIPVAEMPYRAAYAVDMKNERIIIPHHNHYHNIPLYLFDTGLYQAPEGYTLEQFLATVKYYVLHPEDRPESEDGYGISSDHGKSKEDSDQDEEGNYDPDAYEREQQRLADEYGIPMKEFQEKLLTISGKYNLSIENFSYQPEQKTLSFTRESGQTVIFSLETMAEV</sequence>
<proteinExistence type="predicted"/>
<dbReference type="EMBL" id="MSPR01000006">
    <property type="protein sequence ID" value="ONK29876.1"/>
    <property type="molecule type" value="Genomic_DNA"/>
</dbReference>
<feature type="compositionally biased region" description="Basic and acidic residues" evidence="1">
    <location>
        <begin position="379"/>
        <end position="391"/>
    </location>
</feature>